<reference evidence="1 2" key="1">
    <citation type="submission" date="2017-11" db="EMBL/GenBank/DDBJ databases">
        <title>Complete genome sequence of Sphingomonas sp. Strain Cra20, a psychrotolerant potential plant growth promoting rhizobacteria.</title>
        <authorList>
            <person name="Luo Y."/>
        </authorList>
    </citation>
    <scope>NUCLEOTIDE SEQUENCE [LARGE SCALE GENOMIC DNA]</scope>
    <source>
        <strain evidence="1 2">Cra20</strain>
    </source>
</reference>
<organism evidence="1 2">
    <name type="scientific">Sphingomonas psychrotolerans</name>
    <dbReference type="NCBI Taxonomy" id="1327635"/>
    <lineage>
        <taxon>Bacteria</taxon>
        <taxon>Pseudomonadati</taxon>
        <taxon>Pseudomonadota</taxon>
        <taxon>Alphaproteobacteria</taxon>
        <taxon>Sphingomonadales</taxon>
        <taxon>Sphingomonadaceae</taxon>
        <taxon>Sphingomonas</taxon>
    </lineage>
</organism>
<dbReference type="Proteomes" id="UP000229081">
    <property type="component" value="Chromosome"/>
</dbReference>
<dbReference type="KEGG" id="sphc:CVN68_00880"/>
<dbReference type="OrthoDB" id="7507752at2"/>
<dbReference type="AlphaFoldDB" id="A0A2K8MA14"/>
<accession>A0A2K8MA14</accession>
<proteinExistence type="predicted"/>
<name>A0A2K8MA14_9SPHN</name>
<sequence>MTVVELQDLLLTALVRQAGGSKRDWRAALGKIRVYSPETHPHCNWMVAPSGSNGENAIIERLLDDFRGRHPLVTAD</sequence>
<gene>
    <name evidence="1" type="ORF">CVN68_00880</name>
</gene>
<protein>
    <submittedName>
        <fullName evidence="1">Uncharacterized protein</fullName>
    </submittedName>
</protein>
<evidence type="ECO:0000313" key="1">
    <source>
        <dbReference type="EMBL" id="ATY30720.1"/>
    </source>
</evidence>
<keyword evidence="2" id="KW-1185">Reference proteome</keyword>
<dbReference type="RefSeq" id="WP_100280534.1">
    <property type="nucleotide sequence ID" value="NZ_CP024923.1"/>
</dbReference>
<evidence type="ECO:0000313" key="2">
    <source>
        <dbReference type="Proteomes" id="UP000229081"/>
    </source>
</evidence>
<dbReference type="EMBL" id="CP024923">
    <property type="protein sequence ID" value="ATY30720.1"/>
    <property type="molecule type" value="Genomic_DNA"/>
</dbReference>